<reference evidence="1 2" key="1">
    <citation type="journal article" date="2020" name="bioRxiv">
        <title>Sequence and annotation of 42 cannabis genomes reveals extensive copy number variation in cannabinoid synthesis and pathogen resistance genes.</title>
        <authorList>
            <person name="Mckernan K.J."/>
            <person name="Helbert Y."/>
            <person name="Kane L.T."/>
            <person name="Ebling H."/>
            <person name="Zhang L."/>
            <person name="Liu B."/>
            <person name="Eaton Z."/>
            <person name="Mclaughlin S."/>
            <person name="Kingan S."/>
            <person name="Baybayan P."/>
            <person name="Concepcion G."/>
            <person name="Jordan M."/>
            <person name="Riva A."/>
            <person name="Barbazuk W."/>
            <person name="Harkins T."/>
        </authorList>
    </citation>
    <scope>NUCLEOTIDE SEQUENCE [LARGE SCALE GENOMIC DNA]</scope>
    <source>
        <strain evidence="2">cv. Jamaican Lion 4</strain>
        <tissue evidence="1">Leaf</tissue>
    </source>
</reference>
<dbReference type="Proteomes" id="UP000583929">
    <property type="component" value="Unassembled WGS sequence"/>
</dbReference>
<name>A0A7J6E8C8_CANSA</name>
<dbReference type="AlphaFoldDB" id="A0A7J6E8C8"/>
<comment type="caution">
    <text evidence="1">The sequence shown here is derived from an EMBL/GenBank/DDBJ whole genome shotgun (WGS) entry which is preliminary data.</text>
</comment>
<gene>
    <name evidence="1" type="ORF">G4B88_029557</name>
</gene>
<dbReference type="Pfam" id="PF10712">
    <property type="entry name" value="NAD-GH"/>
    <property type="match status" value="1"/>
</dbReference>
<dbReference type="InterPro" id="IPR019651">
    <property type="entry name" value="Glutamate_DH_NAD-spec"/>
</dbReference>
<protein>
    <submittedName>
        <fullName evidence="1">Uncharacterized protein</fullName>
    </submittedName>
</protein>
<keyword evidence="2" id="KW-1185">Reference proteome</keyword>
<proteinExistence type="predicted"/>
<accession>A0A7J6E8C8</accession>
<dbReference type="EMBL" id="JAATIQ010000473">
    <property type="protein sequence ID" value="KAF4354713.1"/>
    <property type="molecule type" value="Genomic_DNA"/>
</dbReference>
<evidence type="ECO:0000313" key="1">
    <source>
        <dbReference type="EMBL" id="KAF4354713.1"/>
    </source>
</evidence>
<organism evidence="1 2">
    <name type="scientific">Cannabis sativa</name>
    <name type="common">Hemp</name>
    <name type="synonym">Marijuana</name>
    <dbReference type="NCBI Taxonomy" id="3483"/>
    <lineage>
        <taxon>Eukaryota</taxon>
        <taxon>Viridiplantae</taxon>
        <taxon>Streptophyta</taxon>
        <taxon>Embryophyta</taxon>
        <taxon>Tracheophyta</taxon>
        <taxon>Spermatophyta</taxon>
        <taxon>Magnoliopsida</taxon>
        <taxon>eudicotyledons</taxon>
        <taxon>Gunneridae</taxon>
        <taxon>Pentapetalae</taxon>
        <taxon>rosids</taxon>
        <taxon>fabids</taxon>
        <taxon>Rosales</taxon>
        <taxon>Cannabaceae</taxon>
        <taxon>Cannabis</taxon>
    </lineage>
</organism>
<evidence type="ECO:0000313" key="2">
    <source>
        <dbReference type="Proteomes" id="UP000583929"/>
    </source>
</evidence>
<sequence length="287" mass="33351">METYLSILLHFIVMMKQEMLLSYPVLQTTYKMDENTDATTCIMHQVCLLARPKRPVCLEETLKSEEETMETSLQCCNCPFENALRFGSRWEVKLQDFSFVHPKDLVAVLQARNQLFFGNRAFSLEFGQFVKLVLRLPRKVGTKPVLTRTAQVSQWVEKNVCEEFHWDCKYGDTLQLLQLVFKLINFSQLIPIKPFNGLVHRLFDLVLVSRVINLLLHLLIFKLVLLCLLYQSLNLFLAQPSFVIGDSNLILHTSSLILTRNIKNTISIHIKTDIDLRNTSWSRRNAM</sequence>